<dbReference type="InterPro" id="IPR024173">
    <property type="entry name" value="Pesterase_MJ0037-like"/>
</dbReference>
<protein>
    <submittedName>
        <fullName evidence="2">Phosphoesterase</fullName>
    </submittedName>
</protein>
<dbReference type="InterPro" id="IPR026336">
    <property type="entry name" value="PdeM-like"/>
</dbReference>
<dbReference type="SUPFAM" id="SSF56300">
    <property type="entry name" value="Metallo-dependent phosphatases"/>
    <property type="match status" value="1"/>
</dbReference>
<dbReference type="Proteomes" id="UP000092584">
    <property type="component" value="Unassembled WGS sequence"/>
</dbReference>
<dbReference type="InterPro" id="IPR029052">
    <property type="entry name" value="Metallo-depent_PP-like"/>
</dbReference>
<comment type="caution">
    <text evidence="2">The sequence shown here is derived from an EMBL/GenBank/DDBJ whole genome shotgun (WGS) entry which is preliminary data.</text>
</comment>
<feature type="domain" description="Calcineurin-like phosphoesterase" evidence="1">
    <location>
        <begin position="35"/>
        <end position="134"/>
    </location>
</feature>
<keyword evidence="3" id="KW-1185">Reference proteome</keyword>
<evidence type="ECO:0000313" key="2">
    <source>
        <dbReference type="EMBL" id="OBY66444.1"/>
    </source>
</evidence>
<dbReference type="InterPro" id="IPR004843">
    <property type="entry name" value="Calcineurin-like_PHP"/>
</dbReference>
<dbReference type="EMBL" id="LSFM01000001">
    <property type="protein sequence ID" value="OBY66444.1"/>
    <property type="molecule type" value="Genomic_DNA"/>
</dbReference>
<dbReference type="PANTHER" id="PTHR39323:SF1">
    <property type="entry name" value="BLR1149 PROTEIN"/>
    <property type="match status" value="1"/>
</dbReference>
<evidence type="ECO:0000313" key="3">
    <source>
        <dbReference type="Proteomes" id="UP000092584"/>
    </source>
</evidence>
<name>A0A1B8U3I2_9FLAO</name>
<dbReference type="GO" id="GO:0016787">
    <property type="term" value="F:hydrolase activity"/>
    <property type="evidence" value="ECO:0007669"/>
    <property type="project" value="InterPro"/>
</dbReference>
<gene>
    <name evidence="2" type="ORF">LPB3_00130</name>
</gene>
<dbReference type="NCBIfam" id="TIGR04123">
    <property type="entry name" value="P_estr_lig_assc"/>
    <property type="match status" value="1"/>
</dbReference>
<dbReference type="Gene3D" id="3.60.21.10">
    <property type="match status" value="1"/>
</dbReference>
<dbReference type="AlphaFoldDB" id="A0A1B8U3I2"/>
<dbReference type="RefSeq" id="WP_065317567.1">
    <property type="nucleotide sequence ID" value="NZ_CP017477.1"/>
</dbReference>
<evidence type="ECO:0000259" key="1">
    <source>
        <dbReference type="Pfam" id="PF00149"/>
    </source>
</evidence>
<dbReference type="Pfam" id="PF00149">
    <property type="entry name" value="Metallophos"/>
    <property type="match status" value="1"/>
</dbReference>
<dbReference type="STRING" id="1774273.LPB03_09405"/>
<proteinExistence type="predicted"/>
<reference evidence="3" key="1">
    <citation type="submission" date="2016-02" db="EMBL/GenBank/DDBJ databases">
        <authorList>
            <person name="Shin S.-K."/>
            <person name="Yi H."/>
            <person name="Kim E."/>
        </authorList>
    </citation>
    <scope>NUCLEOTIDE SEQUENCE [LARGE SCALE GENOMIC DNA]</scope>
    <source>
        <strain evidence="3">LPB0003</strain>
    </source>
</reference>
<accession>A0A1B8U3I2</accession>
<sequence>MIKTVSIVTHKITCNDQILELTNQRVIYWEAQESLILSDLHIGKSAHFQKSGIPIPSSVLDDDLARLKQLILHFKAKTLIIVGDLFHAEYNKDLDQFKTWLSNFEELNLKLIKGNHDRLKQSIYNQFKIEVHQPSLEIDCVKFVHDSIKPTENCFTISGHLHPGVSIRGKGRQRIKLPCFQVTNNQLILPAFSLFTGLNTQKNFDKCQNFCFTEDGIFEV</sequence>
<dbReference type="KEGG" id="pob:LPB03_09405"/>
<dbReference type="OrthoDB" id="9795838at2"/>
<dbReference type="PIRSF" id="PIRSF000887">
    <property type="entry name" value="Pesterase_MJ0037"/>
    <property type="match status" value="1"/>
</dbReference>
<organism evidence="2 3">
    <name type="scientific">Polaribacter vadi</name>
    <dbReference type="NCBI Taxonomy" id="1774273"/>
    <lineage>
        <taxon>Bacteria</taxon>
        <taxon>Pseudomonadati</taxon>
        <taxon>Bacteroidota</taxon>
        <taxon>Flavobacteriia</taxon>
        <taxon>Flavobacteriales</taxon>
        <taxon>Flavobacteriaceae</taxon>
    </lineage>
</organism>
<dbReference type="PANTHER" id="PTHR39323">
    <property type="entry name" value="BLR1149 PROTEIN"/>
    <property type="match status" value="1"/>
</dbReference>